<feature type="compositionally biased region" description="Basic and acidic residues" evidence="1">
    <location>
        <begin position="47"/>
        <end position="59"/>
    </location>
</feature>
<reference evidence="2" key="1">
    <citation type="submission" date="2022-03" db="EMBL/GenBank/DDBJ databases">
        <authorList>
            <person name="Alioto T."/>
            <person name="Alioto T."/>
            <person name="Gomez Garrido J."/>
        </authorList>
    </citation>
    <scope>NUCLEOTIDE SEQUENCE</scope>
</reference>
<evidence type="ECO:0000313" key="3">
    <source>
        <dbReference type="Proteomes" id="UP001295444"/>
    </source>
</evidence>
<accession>A0AAD1RA87</accession>
<protein>
    <submittedName>
        <fullName evidence="2">Uncharacterized protein</fullName>
    </submittedName>
</protein>
<dbReference type="EMBL" id="OW240913">
    <property type="protein sequence ID" value="CAH2246490.1"/>
    <property type="molecule type" value="Genomic_DNA"/>
</dbReference>
<feature type="region of interest" description="Disordered" evidence="1">
    <location>
        <begin position="47"/>
        <end position="68"/>
    </location>
</feature>
<sequence>MIRGQQTRAQVPTLRTTRGHLTQFPEEIAEEFRAYYTTLYNIHADRPNELQDTTARETEQYLQGFQPE</sequence>
<proteinExistence type="predicted"/>
<feature type="non-terminal residue" evidence="2">
    <location>
        <position position="68"/>
    </location>
</feature>
<gene>
    <name evidence="2" type="ORF">PECUL_23A015190</name>
</gene>
<dbReference type="Proteomes" id="UP001295444">
    <property type="component" value="Chromosome 02"/>
</dbReference>
<keyword evidence="3" id="KW-1185">Reference proteome</keyword>
<name>A0AAD1RA87_PELCU</name>
<dbReference type="AlphaFoldDB" id="A0AAD1RA87"/>
<evidence type="ECO:0000256" key="1">
    <source>
        <dbReference type="SAM" id="MobiDB-lite"/>
    </source>
</evidence>
<organism evidence="2 3">
    <name type="scientific">Pelobates cultripes</name>
    <name type="common">Western spadefoot toad</name>
    <dbReference type="NCBI Taxonomy" id="61616"/>
    <lineage>
        <taxon>Eukaryota</taxon>
        <taxon>Metazoa</taxon>
        <taxon>Chordata</taxon>
        <taxon>Craniata</taxon>
        <taxon>Vertebrata</taxon>
        <taxon>Euteleostomi</taxon>
        <taxon>Amphibia</taxon>
        <taxon>Batrachia</taxon>
        <taxon>Anura</taxon>
        <taxon>Pelobatoidea</taxon>
        <taxon>Pelobatidae</taxon>
        <taxon>Pelobates</taxon>
    </lineage>
</organism>
<evidence type="ECO:0000313" key="2">
    <source>
        <dbReference type="EMBL" id="CAH2246490.1"/>
    </source>
</evidence>